<comment type="caution">
    <text evidence="2">The sequence shown here is derived from an EMBL/GenBank/DDBJ whole genome shotgun (WGS) entry which is preliminary data.</text>
</comment>
<gene>
    <name evidence="2" type="ORF">ACFYKX_17995</name>
</gene>
<dbReference type="EMBL" id="JBIACK010000010">
    <property type="protein sequence ID" value="MFE8702492.1"/>
    <property type="molecule type" value="Genomic_DNA"/>
</dbReference>
<feature type="transmembrane region" description="Helical" evidence="1">
    <location>
        <begin position="13"/>
        <end position="34"/>
    </location>
</feature>
<protein>
    <submittedName>
        <fullName evidence="2">Uncharacterized protein</fullName>
    </submittedName>
</protein>
<keyword evidence="3" id="KW-1185">Reference proteome</keyword>
<evidence type="ECO:0000313" key="3">
    <source>
        <dbReference type="Proteomes" id="UP001601059"/>
    </source>
</evidence>
<keyword evidence="1" id="KW-0472">Membrane</keyword>
<organism evidence="2 3">
    <name type="scientific">Cytobacillus spartinae</name>
    <dbReference type="NCBI Taxonomy" id="3299023"/>
    <lineage>
        <taxon>Bacteria</taxon>
        <taxon>Bacillati</taxon>
        <taxon>Bacillota</taxon>
        <taxon>Bacilli</taxon>
        <taxon>Bacillales</taxon>
        <taxon>Bacillaceae</taxon>
        <taxon>Cytobacillus</taxon>
    </lineage>
</organism>
<proteinExistence type="predicted"/>
<name>A0ABW6KE93_9BACI</name>
<evidence type="ECO:0000256" key="1">
    <source>
        <dbReference type="SAM" id="Phobius"/>
    </source>
</evidence>
<accession>A0ABW6KE93</accession>
<dbReference type="Proteomes" id="UP001601059">
    <property type="component" value="Unassembled WGS sequence"/>
</dbReference>
<evidence type="ECO:0000313" key="2">
    <source>
        <dbReference type="EMBL" id="MFE8702492.1"/>
    </source>
</evidence>
<dbReference type="RefSeq" id="WP_389362458.1">
    <property type="nucleotide sequence ID" value="NZ_JBIACK010000010.1"/>
</dbReference>
<keyword evidence="1" id="KW-0812">Transmembrane</keyword>
<sequence>MSLNSKGFFLVELYLSLAIWLFIGSGLVPVYIHLSKQSISLKQELEATHLLYETLSSSVVSGTSGGEGLVVRNNFTFTIDEHVEADSLEVCISFENPFKEEFRKCEYVEQ</sequence>
<reference evidence="2 3" key="1">
    <citation type="submission" date="2024-08" db="EMBL/GenBank/DDBJ databases">
        <title>Two novel Cytobacillus novel species.</title>
        <authorList>
            <person name="Liu G."/>
        </authorList>
    </citation>
    <scope>NUCLEOTIDE SEQUENCE [LARGE SCALE GENOMIC DNA]</scope>
    <source>
        <strain evidence="2 3">FJAT-54145</strain>
    </source>
</reference>
<keyword evidence="1" id="KW-1133">Transmembrane helix</keyword>